<dbReference type="GO" id="GO:0031218">
    <property type="term" value="F:arabinogalactan endo-1,4-beta-galactosidase activity"/>
    <property type="evidence" value="ECO:0007669"/>
    <property type="project" value="UniProtKB-EC"/>
</dbReference>
<evidence type="ECO:0000256" key="4">
    <source>
        <dbReference type="ARBA" id="ARBA00022801"/>
    </source>
</evidence>
<feature type="domain" description="Bacterial Ig-like" evidence="7">
    <location>
        <begin position="357"/>
        <end position="410"/>
    </location>
</feature>
<comment type="catalytic activity">
    <reaction evidence="1 6">
        <text>The enzyme specifically hydrolyzes (1-&gt;4)-beta-D-galactosidic linkages in type I arabinogalactans.</text>
        <dbReference type="EC" id="3.2.1.89"/>
    </reaction>
</comment>
<evidence type="ECO:0000313" key="8">
    <source>
        <dbReference type="EMBL" id="HJA91539.1"/>
    </source>
</evidence>
<organism evidence="8 9">
    <name type="scientific">Candidatus Eisenbergiella merdipullorum</name>
    <dbReference type="NCBI Taxonomy" id="2838553"/>
    <lineage>
        <taxon>Bacteria</taxon>
        <taxon>Bacillati</taxon>
        <taxon>Bacillota</taxon>
        <taxon>Clostridia</taxon>
        <taxon>Lachnospirales</taxon>
        <taxon>Lachnospiraceae</taxon>
        <taxon>Eisenbergiella</taxon>
    </lineage>
</organism>
<keyword evidence="4 6" id="KW-0378">Hydrolase</keyword>
<protein>
    <recommendedName>
        <fullName evidence="3 6">Arabinogalactan endo-beta-1,4-galactanase</fullName>
        <ecNumber evidence="3 6">3.2.1.89</ecNumber>
    </recommendedName>
</protein>
<evidence type="ECO:0000256" key="6">
    <source>
        <dbReference type="RuleBase" id="RU361192"/>
    </source>
</evidence>
<dbReference type="GO" id="GO:0045490">
    <property type="term" value="P:pectin catabolic process"/>
    <property type="evidence" value="ECO:0007669"/>
    <property type="project" value="TreeGrafter"/>
</dbReference>
<dbReference type="Gene3D" id="2.60.120.260">
    <property type="entry name" value="Galactose-binding domain-like"/>
    <property type="match status" value="1"/>
</dbReference>
<dbReference type="Proteomes" id="UP000886858">
    <property type="component" value="Unassembled WGS sequence"/>
</dbReference>
<evidence type="ECO:0000256" key="5">
    <source>
        <dbReference type="ARBA" id="ARBA00023295"/>
    </source>
</evidence>
<evidence type="ECO:0000256" key="2">
    <source>
        <dbReference type="ARBA" id="ARBA00010687"/>
    </source>
</evidence>
<accession>A0A9D2I470</accession>
<dbReference type="InterPro" id="IPR011081">
    <property type="entry name" value="Big_4"/>
</dbReference>
<gene>
    <name evidence="8" type="ORF">H9717_00185</name>
</gene>
<evidence type="ECO:0000256" key="1">
    <source>
        <dbReference type="ARBA" id="ARBA00001695"/>
    </source>
</evidence>
<dbReference type="EC" id="3.2.1.89" evidence="3 6"/>
<dbReference type="Pfam" id="PF07745">
    <property type="entry name" value="Glyco_hydro_53"/>
    <property type="match status" value="1"/>
</dbReference>
<keyword evidence="5 6" id="KW-0326">Glycosidase</keyword>
<sequence length="578" mass="65178">MNKRPDFYKGADISFLPQCLDAGMKVKDFDGSEKEPFELLEKYGVNAIRLRIWHTPENVPESGGYCDLAHTIAMAQEIRKHGMQFMLDFHYSDFWADPGQQKKPKAWEKLNFEQLQNAVYSYTGDTLLTLQERGLLPDIVQIGNEIRSGLLFPEGELPDYAGMVQLVNAGIQGARSVADPSEMQVLIHLDQGGRYFYLKEWFSHALAEGLMDFDLIGLSYYPFWHGTYTDLKETMERLVEEYRKPIMIVESAYAWRKCENGFIDEAQEKIAGFPASPKGQLKALELVNGITASLPDQMGRGVFYWEPICLPVNGVGSWAENMGLLDEDGRVLDGIRAFLFTRQAYDPMEWAKVYEPQSITVQIGTPAALPAEVSVLRMDGSLMKKKVSWQTDGEVSFPHPGSFTIQGIVEEKELPVAITIQVVEHFPEKENLLKDVNWDEGMAWWQTESSGEHVVAQIYPEFVEPYPAPPLNALRVEGKKNFTFRISQQVRIPEPGEYSLEAELQGTDTTGVNVCLFVQSEQGKQEILVHPTEHGFAVCRLKVKLNEGPATVGVSITASPMYIMMRKLSFAPTFHPAL</sequence>
<dbReference type="SUPFAM" id="SSF51445">
    <property type="entry name" value="(Trans)glycosidases"/>
    <property type="match status" value="1"/>
</dbReference>
<dbReference type="PANTHER" id="PTHR34983:SF1">
    <property type="entry name" value="ARABINOGALACTAN ENDO-BETA-1,4-GALACTANASE A"/>
    <property type="match status" value="1"/>
</dbReference>
<evidence type="ECO:0000256" key="3">
    <source>
        <dbReference type="ARBA" id="ARBA00012556"/>
    </source>
</evidence>
<comment type="similarity">
    <text evidence="2 6">Belongs to the glycosyl hydrolase 53 family.</text>
</comment>
<evidence type="ECO:0000259" key="7">
    <source>
        <dbReference type="Pfam" id="PF07532"/>
    </source>
</evidence>
<dbReference type="InterPro" id="IPR011683">
    <property type="entry name" value="Glyco_hydro_53"/>
</dbReference>
<dbReference type="Pfam" id="PF07532">
    <property type="entry name" value="Big_4"/>
    <property type="match status" value="1"/>
</dbReference>
<proteinExistence type="inferred from homology"/>
<dbReference type="Gene3D" id="3.20.20.80">
    <property type="entry name" value="Glycosidases"/>
    <property type="match status" value="1"/>
</dbReference>
<evidence type="ECO:0000313" key="9">
    <source>
        <dbReference type="Proteomes" id="UP000886858"/>
    </source>
</evidence>
<name>A0A9D2I470_9FIRM</name>
<dbReference type="AlphaFoldDB" id="A0A9D2I470"/>
<dbReference type="PANTHER" id="PTHR34983">
    <property type="entry name" value="ARABINOGALACTAN ENDO-BETA-1,4-GALACTANASE A"/>
    <property type="match status" value="1"/>
</dbReference>
<comment type="caution">
    <text evidence="8">The sequence shown here is derived from an EMBL/GenBank/DDBJ whole genome shotgun (WGS) entry which is preliminary data.</text>
</comment>
<dbReference type="InterPro" id="IPR017853">
    <property type="entry name" value="GH"/>
</dbReference>
<dbReference type="EMBL" id="DWYY01000002">
    <property type="protein sequence ID" value="HJA91539.1"/>
    <property type="molecule type" value="Genomic_DNA"/>
</dbReference>
<reference evidence="8" key="2">
    <citation type="submission" date="2021-04" db="EMBL/GenBank/DDBJ databases">
        <authorList>
            <person name="Gilroy R."/>
        </authorList>
    </citation>
    <scope>NUCLEOTIDE SEQUENCE</scope>
    <source>
        <strain evidence="8">CHK179-7159</strain>
    </source>
</reference>
<reference evidence="8" key="1">
    <citation type="journal article" date="2021" name="PeerJ">
        <title>Extensive microbial diversity within the chicken gut microbiome revealed by metagenomics and culture.</title>
        <authorList>
            <person name="Gilroy R."/>
            <person name="Ravi A."/>
            <person name="Getino M."/>
            <person name="Pursley I."/>
            <person name="Horton D.L."/>
            <person name="Alikhan N.F."/>
            <person name="Baker D."/>
            <person name="Gharbi K."/>
            <person name="Hall N."/>
            <person name="Watson M."/>
            <person name="Adriaenssens E.M."/>
            <person name="Foster-Nyarko E."/>
            <person name="Jarju S."/>
            <person name="Secka A."/>
            <person name="Antonio M."/>
            <person name="Oren A."/>
            <person name="Chaudhuri R.R."/>
            <person name="La Ragione R."/>
            <person name="Hildebrand F."/>
            <person name="Pallen M.J."/>
        </authorList>
    </citation>
    <scope>NUCLEOTIDE SEQUENCE</scope>
    <source>
        <strain evidence="8">CHK179-7159</strain>
    </source>
</reference>
<dbReference type="GO" id="GO:0015926">
    <property type="term" value="F:glucosidase activity"/>
    <property type="evidence" value="ECO:0007669"/>
    <property type="project" value="InterPro"/>
</dbReference>